<evidence type="ECO:0000313" key="3">
    <source>
        <dbReference type="WBParaSite" id="SCUD_0001917601-mRNA-1"/>
    </source>
</evidence>
<protein>
    <submittedName>
        <fullName evidence="1 3">Uncharacterized protein</fullName>
    </submittedName>
</protein>
<reference evidence="3" key="1">
    <citation type="submission" date="2016-06" db="UniProtKB">
        <authorList>
            <consortium name="WormBaseParasite"/>
        </authorList>
    </citation>
    <scope>IDENTIFICATION</scope>
</reference>
<dbReference type="EMBL" id="UZAK01042071">
    <property type="protein sequence ID" value="VDP68280.1"/>
    <property type="molecule type" value="Genomic_DNA"/>
</dbReference>
<evidence type="ECO:0000313" key="1">
    <source>
        <dbReference type="EMBL" id="VDP68280.1"/>
    </source>
</evidence>
<gene>
    <name evidence="1" type="ORF">SCUD_LOCUS19174</name>
</gene>
<dbReference type="WBParaSite" id="SCUD_0001917601-mRNA-1">
    <property type="protein sequence ID" value="SCUD_0001917601-mRNA-1"/>
    <property type="gene ID" value="SCUD_0001917601"/>
</dbReference>
<accession>A0A183KVT0</accession>
<evidence type="ECO:0000313" key="2">
    <source>
        <dbReference type="Proteomes" id="UP000279833"/>
    </source>
</evidence>
<dbReference type="AlphaFoldDB" id="A0A183KVT0"/>
<name>A0A183KVT0_9TREM</name>
<sequence>MCDILNGITQAMCIVISRVNAPLSTSTMMGSHLDAISYWIHFPIAQCHFHT</sequence>
<reference evidence="1 2" key="2">
    <citation type="submission" date="2018-11" db="EMBL/GenBank/DDBJ databases">
        <authorList>
            <consortium name="Pathogen Informatics"/>
        </authorList>
    </citation>
    <scope>NUCLEOTIDE SEQUENCE [LARGE SCALE GENOMIC DNA]</scope>
    <source>
        <strain evidence="1">Dakar</strain>
        <strain evidence="2">Dakar, Senegal</strain>
    </source>
</reference>
<keyword evidence="2" id="KW-1185">Reference proteome</keyword>
<dbReference type="Proteomes" id="UP000279833">
    <property type="component" value="Unassembled WGS sequence"/>
</dbReference>
<organism evidence="3">
    <name type="scientific">Schistosoma curassoni</name>
    <dbReference type="NCBI Taxonomy" id="6186"/>
    <lineage>
        <taxon>Eukaryota</taxon>
        <taxon>Metazoa</taxon>
        <taxon>Spiralia</taxon>
        <taxon>Lophotrochozoa</taxon>
        <taxon>Platyhelminthes</taxon>
        <taxon>Trematoda</taxon>
        <taxon>Digenea</taxon>
        <taxon>Strigeidida</taxon>
        <taxon>Schistosomatoidea</taxon>
        <taxon>Schistosomatidae</taxon>
        <taxon>Schistosoma</taxon>
    </lineage>
</organism>
<proteinExistence type="predicted"/>